<dbReference type="EMBL" id="KB908592">
    <property type="protein sequence ID" value="EOA86739.1"/>
    <property type="molecule type" value="Genomic_DNA"/>
</dbReference>
<gene>
    <name evidence="1" type="ORF">SETTUDRAFT_162921</name>
</gene>
<evidence type="ECO:0000313" key="2">
    <source>
        <dbReference type="Proteomes" id="UP000016935"/>
    </source>
</evidence>
<keyword evidence="2" id="KW-1185">Reference proteome</keyword>
<protein>
    <submittedName>
        <fullName evidence="1">Uncharacterized protein</fullName>
    </submittedName>
</protein>
<evidence type="ECO:0000313" key="1">
    <source>
        <dbReference type="EMBL" id="EOA86739.1"/>
    </source>
</evidence>
<organism evidence="1 2">
    <name type="scientific">Exserohilum turcicum (strain 28A)</name>
    <name type="common">Northern leaf blight fungus</name>
    <name type="synonym">Setosphaeria turcica</name>
    <dbReference type="NCBI Taxonomy" id="671987"/>
    <lineage>
        <taxon>Eukaryota</taxon>
        <taxon>Fungi</taxon>
        <taxon>Dikarya</taxon>
        <taxon>Ascomycota</taxon>
        <taxon>Pezizomycotina</taxon>
        <taxon>Dothideomycetes</taxon>
        <taxon>Pleosporomycetidae</taxon>
        <taxon>Pleosporales</taxon>
        <taxon>Pleosporineae</taxon>
        <taxon>Pleosporaceae</taxon>
        <taxon>Exserohilum</taxon>
    </lineage>
</organism>
<dbReference type="Proteomes" id="UP000016935">
    <property type="component" value="Unassembled WGS sequence"/>
</dbReference>
<feature type="non-terminal residue" evidence="1">
    <location>
        <position position="66"/>
    </location>
</feature>
<proteinExistence type="predicted"/>
<dbReference type="GeneID" id="19398589"/>
<sequence length="66" mass="6934">MSLPNLEASAMHTFPTPILAPRKSLCHQDIQTNRTMIALGAAARHVKATLTSAIGVGPVCATHRTG</sequence>
<reference evidence="1 2" key="1">
    <citation type="journal article" date="2012" name="PLoS Pathog.">
        <title>Diverse lifestyles and strategies of plant pathogenesis encoded in the genomes of eighteen Dothideomycetes fungi.</title>
        <authorList>
            <person name="Ohm R.A."/>
            <person name="Feau N."/>
            <person name="Henrissat B."/>
            <person name="Schoch C.L."/>
            <person name="Horwitz B.A."/>
            <person name="Barry K.W."/>
            <person name="Condon B.J."/>
            <person name="Copeland A.C."/>
            <person name="Dhillon B."/>
            <person name="Glaser F."/>
            <person name="Hesse C.N."/>
            <person name="Kosti I."/>
            <person name="LaButti K."/>
            <person name="Lindquist E.A."/>
            <person name="Lucas S."/>
            <person name="Salamov A.A."/>
            <person name="Bradshaw R.E."/>
            <person name="Ciuffetti L."/>
            <person name="Hamelin R.C."/>
            <person name="Kema G.H.J."/>
            <person name="Lawrence C."/>
            <person name="Scott J.A."/>
            <person name="Spatafora J.W."/>
            <person name="Turgeon B.G."/>
            <person name="de Wit P.J.G.M."/>
            <person name="Zhong S."/>
            <person name="Goodwin S.B."/>
            <person name="Grigoriev I.V."/>
        </authorList>
    </citation>
    <scope>NUCLEOTIDE SEQUENCE [LARGE SCALE GENOMIC DNA]</scope>
    <source>
        <strain evidence="2">28A</strain>
    </source>
</reference>
<dbReference type="RefSeq" id="XP_008025352.1">
    <property type="nucleotide sequence ID" value="XM_008027161.1"/>
</dbReference>
<name>R0KBH4_EXST2</name>
<dbReference type="AlphaFoldDB" id="R0KBH4"/>
<dbReference type="HOGENOM" id="CLU_2838334_0_0_1"/>
<reference evidence="1 2" key="2">
    <citation type="journal article" date="2013" name="PLoS Genet.">
        <title>Comparative genome structure, secondary metabolite, and effector coding capacity across Cochliobolus pathogens.</title>
        <authorList>
            <person name="Condon B.J."/>
            <person name="Leng Y."/>
            <person name="Wu D."/>
            <person name="Bushley K.E."/>
            <person name="Ohm R.A."/>
            <person name="Otillar R."/>
            <person name="Martin J."/>
            <person name="Schackwitz W."/>
            <person name="Grimwood J."/>
            <person name="MohdZainudin N."/>
            <person name="Xue C."/>
            <person name="Wang R."/>
            <person name="Manning V.A."/>
            <person name="Dhillon B."/>
            <person name="Tu Z.J."/>
            <person name="Steffenson B.J."/>
            <person name="Salamov A."/>
            <person name="Sun H."/>
            <person name="Lowry S."/>
            <person name="LaButti K."/>
            <person name="Han J."/>
            <person name="Copeland A."/>
            <person name="Lindquist E."/>
            <person name="Barry K."/>
            <person name="Schmutz J."/>
            <person name="Baker S.E."/>
            <person name="Ciuffetti L.M."/>
            <person name="Grigoriev I.V."/>
            <person name="Zhong S."/>
            <person name="Turgeon B.G."/>
        </authorList>
    </citation>
    <scope>NUCLEOTIDE SEQUENCE [LARGE SCALE GENOMIC DNA]</scope>
    <source>
        <strain evidence="2">28A</strain>
    </source>
</reference>
<accession>R0KBH4</accession>